<accession>A0A067T298</accession>
<protein>
    <submittedName>
        <fullName evidence="1">Uncharacterized protein</fullName>
    </submittedName>
</protein>
<dbReference type="OrthoDB" id="3124339at2759"/>
<dbReference type="Proteomes" id="UP000027222">
    <property type="component" value="Unassembled WGS sequence"/>
</dbReference>
<dbReference type="HOGENOM" id="CLU_1475262_0_0_1"/>
<dbReference type="AlphaFoldDB" id="A0A067T298"/>
<dbReference type="EMBL" id="KL142386">
    <property type="protein sequence ID" value="KDR73148.1"/>
    <property type="molecule type" value="Genomic_DNA"/>
</dbReference>
<name>A0A067T298_GALM3</name>
<evidence type="ECO:0000313" key="2">
    <source>
        <dbReference type="Proteomes" id="UP000027222"/>
    </source>
</evidence>
<proteinExistence type="predicted"/>
<gene>
    <name evidence="1" type="ORF">GALMADRAFT_722368</name>
</gene>
<keyword evidence="2" id="KW-1185">Reference proteome</keyword>
<sequence>MSTSCCAQNLLSYTSDHLKTSFRKYCRSGQEADIRMRREAEEYETQLELSLAHTRNVISITEQCATIRRHHEARQLLELMHAQYKDPEQSAVHIARSARDTLLAEEEVVVSKLREAQLLVTKLQNTVEVTRLQIRDANYQLGYLLDYLHVNKKLIPQIQPTPCVNGVPCPIPARVVFWRLNII</sequence>
<reference evidence="2" key="1">
    <citation type="journal article" date="2014" name="Proc. Natl. Acad. Sci. U.S.A.">
        <title>Extensive sampling of basidiomycete genomes demonstrates inadequacy of the white-rot/brown-rot paradigm for wood decay fungi.</title>
        <authorList>
            <person name="Riley R."/>
            <person name="Salamov A.A."/>
            <person name="Brown D.W."/>
            <person name="Nagy L.G."/>
            <person name="Floudas D."/>
            <person name="Held B.W."/>
            <person name="Levasseur A."/>
            <person name="Lombard V."/>
            <person name="Morin E."/>
            <person name="Otillar R."/>
            <person name="Lindquist E.A."/>
            <person name="Sun H."/>
            <person name="LaButti K.M."/>
            <person name="Schmutz J."/>
            <person name="Jabbour D."/>
            <person name="Luo H."/>
            <person name="Baker S.E."/>
            <person name="Pisabarro A.G."/>
            <person name="Walton J.D."/>
            <person name="Blanchette R.A."/>
            <person name="Henrissat B."/>
            <person name="Martin F."/>
            <person name="Cullen D."/>
            <person name="Hibbett D.S."/>
            <person name="Grigoriev I.V."/>
        </authorList>
    </citation>
    <scope>NUCLEOTIDE SEQUENCE [LARGE SCALE GENOMIC DNA]</scope>
    <source>
        <strain evidence="2">CBS 339.88</strain>
    </source>
</reference>
<evidence type="ECO:0000313" key="1">
    <source>
        <dbReference type="EMBL" id="KDR73148.1"/>
    </source>
</evidence>
<organism evidence="1 2">
    <name type="scientific">Galerina marginata (strain CBS 339.88)</name>
    <dbReference type="NCBI Taxonomy" id="685588"/>
    <lineage>
        <taxon>Eukaryota</taxon>
        <taxon>Fungi</taxon>
        <taxon>Dikarya</taxon>
        <taxon>Basidiomycota</taxon>
        <taxon>Agaricomycotina</taxon>
        <taxon>Agaricomycetes</taxon>
        <taxon>Agaricomycetidae</taxon>
        <taxon>Agaricales</taxon>
        <taxon>Agaricineae</taxon>
        <taxon>Strophariaceae</taxon>
        <taxon>Galerina</taxon>
    </lineage>
</organism>